<comment type="subcellular location">
    <subcellularLocation>
        <location evidence="1">Cytoplasm</location>
    </subcellularLocation>
</comment>
<gene>
    <name evidence="5" type="ORF">QTG54_014405</name>
    <name evidence="6" type="ORF">QTG54_014412</name>
</gene>
<feature type="domain" description="DNA2/NAM7 helicase-like C-terminal" evidence="4">
    <location>
        <begin position="339"/>
        <end position="408"/>
    </location>
</feature>
<evidence type="ECO:0000256" key="1">
    <source>
        <dbReference type="ARBA" id="ARBA00004496"/>
    </source>
</evidence>
<protein>
    <submittedName>
        <fullName evidence="5">MOV10-like RNA helicase</fullName>
        <ecNumber evidence="5">3.6.4.13</ecNumber>
    </submittedName>
</protein>
<reference evidence="5" key="1">
    <citation type="submission" date="2023-06" db="EMBL/GenBank/DDBJ databases">
        <title>Survivors Of The Sea: Transcriptome response of Skeletonema marinoi to long-term dormancy.</title>
        <authorList>
            <person name="Pinder M.I.M."/>
            <person name="Kourtchenko O."/>
            <person name="Robertson E.K."/>
            <person name="Larsson T."/>
            <person name="Maumus F."/>
            <person name="Osuna-Cruz C.M."/>
            <person name="Vancaester E."/>
            <person name="Stenow R."/>
            <person name="Vandepoele K."/>
            <person name="Ploug H."/>
            <person name="Bruchert V."/>
            <person name="Godhe A."/>
            <person name="Topel M."/>
        </authorList>
    </citation>
    <scope>NUCLEOTIDE SEQUENCE</scope>
    <source>
        <strain evidence="5">R05AC</strain>
    </source>
</reference>
<keyword evidence="5" id="KW-0347">Helicase</keyword>
<dbReference type="GO" id="GO:0005737">
    <property type="term" value="C:cytoplasm"/>
    <property type="evidence" value="ECO:0007669"/>
    <property type="project" value="UniProtKB-SubCell"/>
</dbReference>
<organism evidence="5 7">
    <name type="scientific">Skeletonema marinoi</name>
    <dbReference type="NCBI Taxonomy" id="267567"/>
    <lineage>
        <taxon>Eukaryota</taxon>
        <taxon>Sar</taxon>
        <taxon>Stramenopiles</taxon>
        <taxon>Ochrophyta</taxon>
        <taxon>Bacillariophyta</taxon>
        <taxon>Coscinodiscophyceae</taxon>
        <taxon>Thalassiosirophycidae</taxon>
        <taxon>Thalassiosirales</taxon>
        <taxon>Skeletonemataceae</taxon>
        <taxon>Skeletonema</taxon>
        <taxon>Skeletonema marinoi-dohrnii complex</taxon>
    </lineage>
</organism>
<dbReference type="Proteomes" id="UP001224775">
    <property type="component" value="Unassembled WGS sequence"/>
</dbReference>
<evidence type="ECO:0000259" key="4">
    <source>
        <dbReference type="Pfam" id="PF13087"/>
    </source>
</evidence>
<feature type="domain" description="DNA2/NAM7 helicase helicase" evidence="3">
    <location>
        <begin position="166"/>
        <end position="232"/>
    </location>
</feature>
<dbReference type="PANTHER" id="PTHR45418:SF1">
    <property type="entry name" value="CANCER_TESTIS ANTIGEN 55"/>
    <property type="match status" value="1"/>
</dbReference>
<dbReference type="GO" id="GO:0003724">
    <property type="term" value="F:RNA helicase activity"/>
    <property type="evidence" value="ECO:0007669"/>
    <property type="project" value="UniProtKB-EC"/>
</dbReference>
<name>A0AAD8XWT2_9STRA</name>
<dbReference type="Pfam" id="PF13087">
    <property type="entry name" value="AAA_12"/>
    <property type="match status" value="1"/>
</dbReference>
<dbReference type="Gene3D" id="3.40.50.300">
    <property type="entry name" value="P-loop containing nucleotide triphosphate hydrolases"/>
    <property type="match status" value="1"/>
</dbReference>
<comment type="caution">
    <text evidence="5">The sequence shown here is derived from an EMBL/GenBank/DDBJ whole genome shotgun (WGS) entry which is preliminary data.</text>
</comment>
<keyword evidence="5" id="KW-0547">Nucleotide-binding</keyword>
<accession>A0AAD8XWT2</accession>
<dbReference type="EMBL" id="JATAAI010000036">
    <property type="protein sequence ID" value="KAK1734952.1"/>
    <property type="molecule type" value="Genomic_DNA"/>
</dbReference>
<keyword evidence="2" id="KW-0963">Cytoplasm</keyword>
<keyword evidence="5" id="KW-0067">ATP-binding</keyword>
<keyword evidence="5" id="KW-0378">Hydrolase</keyword>
<dbReference type="Pfam" id="PF13086">
    <property type="entry name" value="AAA_11"/>
    <property type="match status" value="1"/>
</dbReference>
<dbReference type="SUPFAM" id="SSF52540">
    <property type="entry name" value="P-loop containing nucleoside triphosphate hydrolases"/>
    <property type="match status" value="1"/>
</dbReference>
<dbReference type="AlphaFoldDB" id="A0AAD8XWT2"/>
<dbReference type="EC" id="3.6.4.13" evidence="5"/>
<evidence type="ECO:0000313" key="6">
    <source>
        <dbReference type="EMBL" id="KAK1734952.1"/>
    </source>
</evidence>
<evidence type="ECO:0000313" key="5">
    <source>
        <dbReference type="EMBL" id="KAK1734945.1"/>
    </source>
</evidence>
<sequence>MMQFELFVLFQDWEGALPCLTEAPDTRNRYLAMHASARGMFLEALVYLKTSSHASSWLARRKKKMKAIKTLRKLNGLVEQGNDDVRHYMHILMAECYVLEKNVSAAENNFKAAISIAELHGFLHDKALAHELACAWYKALGKDDWANFHFESSQKLYTEWGATSKGTGKTVTLVESILQTISARGSDPNAKILICAPSNTATDVVVERLAPYVSTREMIRIMAFSREKRAVPDSVMSYTNYDEETDSFVMPEVEDLMNYKIVAVTISYGGRLFNNGIQNHFTHVFMDEAGHEIEASAIGCLASVTKYSHSSPPVIVLAGDPQQLGPIIRSDIGKKFGLEKSLLERCSERECYSRSEECDDLGYHYDKRMVTKLVRNYRSHPRILQLPNEAFYNGDLIAAADITRSHRFVNWEHLLPWM</sequence>
<dbReference type="GO" id="GO:0016787">
    <property type="term" value="F:hydrolase activity"/>
    <property type="evidence" value="ECO:0007669"/>
    <property type="project" value="UniProtKB-KW"/>
</dbReference>
<dbReference type="EMBL" id="JATAAI010000036">
    <property type="protein sequence ID" value="KAK1734945.1"/>
    <property type="molecule type" value="Genomic_DNA"/>
</dbReference>
<evidence type="ECO:0000256" key="2">
    <source>
        <dbReference type="ARBA" id="ARBA00022490"/>
    </source>
</evidence>
<dbReference type="InterPro" id="IPR041677">
    <property type="entry name" value="DNA2/NAM7_AAA_11"/>
</dbReference>
<proteinExistence type="predicted"/>
<evidence type="ECO:0000313" key="7">
    <source>
        <dbReference type="Proteomes" id="UP001224775"/>
    </source>
</evidence>
<evidence type="ECO:0000259" key="3">
    <source>
        <dbReference type="Pfam" id="PF13086"/>
    </source>
</evidence>
<dbReference type="PANTHER" id="PTHR45418">
    <property type="entry name" value="CANCER/TESTIS ANTIGEN 55"/>
    <property type="match status" value="1"/>
</dbReference>
<keyword evidence="7" id="KW-1185">Reference proteome</keyword>
<dbReference type="InterPro" id="IPR041679">
    <property type="entry name" value="DNA2/NAM7-like_C"/>
</dbReference>
<dbReference type="InterPro" id="IPR027417">
    <property type="entry name" value="P-loop_NTPase"/>
</dbReference>